<dbReference type="CDD" id="cd00077">
    <property type="entry name" value="HDc"/>
    <property type="match status" value="1"/>
</dbReference>
<protein>
    <recommendedName>
        <fullName evidence="1">HD domain-containing protein</fullName>
    </recommendedName>
</protein>
<dbReference type="PANTHER" id="PTHR11373">
    <property type="entry name" value="DEOXYNUCLEOSIDE TRIPHOSPHATE TRIPHOSPHOHYDROLASE"/>
    <property type="match status" value="1"/>
</dbReference>
<dbReference type="OrthoDB" id="9803619at2"/>
<dbReference type="InterPro" id="IPR045509">
    <property type="entry name" value="HD_assoc_2"/>
</dbReference>
<dbReference type="GO" id="GO:0006203">
    <property type="term" value="P:dGTP catabolic process"/>
    <property type="evidence" value="ECO:0007669"/>
    <property type="project" value="TreeGrafter"/>
</dbReference>
<dbReference type="Gene3D" id="1.10.3210.10">
    <property type="entry name" value="Hypothetical protein af1432"/>
    <property type="match status" value="1"/>
</dbReference>
<dbReference type="InterPro" id="IPR006674">
    <property type="entry name" value="HD_domain"/>
</dbReference>
<dbReference type="Pfam" id="PF01966">
    <property type="entry name" value="HD"/>
    <property type="match status" value="1"/>
</dbReference>
<dbReference type="InterPro" id="IPR050135">
    <property type="entry name" value="dGTPase-like"/>
</dbReference>
<feature type="domain" description="HD" evidence="1">
    <location>
        <begin position="56"/>
        <end position="168"/>
    </location>
</feature>
<dbReference type="PANTHER" id="PTHR11373:SF4">
    <property type="entry name" value="DEOXYNUCLEOSIDE TRIPHOSPHATE TRIPHOSPHOHYDROLASE SAMHD1"/>
    <property type="match status" value="1"/>
</dbReference>
<comment type="caution">
    <text evidence="2">The sequence shown here is derived from an EMBL/GenBank/DDBJ whole genome shotgun (WGS) entry which is preliminary data.</text>
</comment>
<reference evidence="2 3" key="1">
    <citation type="submission" date="2019-03" db="EMBL/GenBank/DDBJ databases">
        <title>Genomic Encyclopedia of Archaeal and Bacterial Type Strains, Phase II (KMG-II): from individual species to whole genera.</title>
        <authorList>
            <person name="Goeker M."/>
        </authorList>
    </citation>
    <scope>NUCLEOTIDE SEQUENCE [LARGE SCALE GENOMIC DNA]</scope>
    <source>
        <strain evidence="2 3">RL-C</strain>
    </source>
</reference>
<dbReference type="InterPro" id="IPR003607">
    <property type="entry name" value="HD/PDEase_dom"/>
</dbReference>
<gene>
    <name evidence="2" type="ORF">CLV25_1245</name>
</gene>
<dbReference type="PROSITE" id="PS51831">
    <property type="entry name" value="HD"/>
    <property type="match status" value="1"/>
</dbReference>
<sequence>MSKSIKKIINDPVHGFIDIPNNLTAELVEHRYFQRLRDVKQLGLTYLVYPGAVHTRFQHTLGAMHLMKQAIDSLRSKGHNITIEEEEGTMCAILLHDIGHGPFSHALEFNIAEGVSHEDLSLLMMHQLNHELGGKLSLAIQIFKDEYPKHFLHQLISSQLDVDRLDYLRRDSFFTGVVEGAIGLDRIIKMLEVVNDELVVEGKGIYSIEKFLIARRLMYWQVYLHKTVIAAEQLLIQAFKRAKECITQDIPLYITPTLRFFLDPKNADKVNLDNADELISYFVQLDDSDISVCLKEWERSDDFILKNLCRMLNSRTLLKIELSKLPFSPDIVTQKQQDLISRINLIDAKTSEYFVLTHEVSNKAYSPNSQTIKILDKNGNLEGIEIASDVLNSSAFGGETIKYFLCYPKTNYEFKF</sequence>
<dbReference type="SUPFAM" id="SSF109604">
    <property type="entry name" value="HD-domain/PDEase-like"/>
    <property type="match status" value="1"/>
</dbReference>
<evidence type="ECO:0000313" key="3">
    <source>
        <dbReference type="Proteomes" id="UP000294830"/>
    </source>
</evidence>
<dbReference type="Pfam" id="PF19276">
    <property type="entry name" value="HD_assoc_2"/>
    <property type="match status" value="1"/>
</dbReference>
<dbReference type="GO" id="GO:0008832">
    <property type="term" value="F:dGTPase activity"/>
    <property type="evidence" value="ECO:0007669"/>
    <property type="project" value="TreeGrafter"/>
</dbReference>
<dbReference type="RefSeq" id="WP_131840588.1">
    <property type="nucleotide sequence ID" value="NZ_SLWB01000024.1"/>
</dbReference>
<dbReference type="EMBL" id="SLWB01000024">
    <property type="protein sequence ID" value="TCN61648.1"/>
    <property type="molecule type" value="Genomic_DNA"/>
</dbReference>
<dbReference type="AlphaFoldDB" id="A0A4R2E1I3"/>
<dbReference type="SMART" id="SM00471">
    <property type="entry name" value="HDc"/>
    <property type="match status" value="1"/>
</dbReference>
<name>A0A4R2E1I3_9BACT</name>
<organism evidence="2 3">
    <name type="scientific">Acetobacteroides hydrogenigenes</name>
    <dbReference type="NCBI Taxonomy" id="979970"/>
    <lineage>
        <taxon>Bacteria</taxon>
        <taxon>Pseudomonadati</taxon>
        <taxon>Bacteroidota</taxon>
        <taxon>Bacteroidia</taxon>
        <taxon>Bacteroidales</taxon>
        <taxon>Rikenellaceae</taxon>
        <taxon>Acetobacteroides</taxon>
    </lineage>
</organism>
<evidence type="ECO:0000259" key="1">
    <source>
        <dbReference type="PROSITE" id="PS51831"/>
    </source>
</evidence>
<dbReference type="Proteomes" id="UP000294830">
    <property type="component" value="Unassembled WGS sequence"/>
</dbReference>
<evidence type="ECO:0000313" key="2">
    <source>
        <dbReference type="EMBL" id="TCN61648.1"/>
    </source>
</evidence>
<accession>A0A4R2E1I3</accession>
<proteinExistence type="predicted"/>
<keyword evidence="3" id="KW-1185">Reference proteome</keyword>